<dbReference type="InterPro" id="IPR050126">
    <property type="entry name" value="Ap4A_hydrolase"/>
</dbReference>
<dbReference type="SUPFAM" id="SSF56300">
    <property type="entry name" value="Metallo-dependent phosphatases"/>
    <property type="match status" value="1"/>
</dbReference>
<dbReference type="Pfam" id="PF12850">
    <property type="entry name" value="Metallophos_2"/>
    <property type="match status" value="1"/>
</dbReference>
<dbReference type="InterPro" id="IPR011152">
    <property type="entry name" value="Pesterase_MJ0912"/>
</dbReference>
<name>A0ABV0BFX4_9HYPH</name>
<sequence>MLIALLSDIHANREAYEAVLDAAEGAGAERYVLLGDIVGYGADPEWCVTKTMELAEQGAVVLRGNHDEAVTDLNASFNSVAQIAIEWTRNQLGQTECAFLDGLPFIIEEEDRLYVHATANDPERWKYLLNTSDAHKHMDACHARVSFCGHVHVPMLYGTSFTGKVIRFPPVVALPVPLLAQHRWVAVMGAVGQPRDGYATAAFGLYDTERSELSFRRVPYDNETAARKIREAGLPDVLADRLIKGR</sequence>
<evidence type="ECO:0000313" key="4">
    <source>
        <dbReference type="Proteomes" id="UP001418637"/>
    </source>
</evidence>
<dbReference type="Proteomes" id="UP001418637">
    <property type="component" value="Unassembled WGS sequence"/>
</dbReference>
<evidence type="ECO:0000259" key="2">
    <source>
        <dbReference type="Pfam" id="PF12850"/>
    </source>
</evidence>
<reference evidence="3 4" key="1">
    <citation type="submission" date="2024-04" db="EMBL/GenBank/DDBJ databases">
        <title>A novel species isolated from cricket.</title>
        <authorList>
            <person name="Wang H.-C."/>
        </authorList>
    </citation>
    <scope>NUCLEOTIDE SEQUENCE [LARGE SCALE GENOMIC DNA]</scope>
    <source>
        <strain evidence="3 4">WL0021</strain>
    </source>
</reference>
<dbReference type="EMBL" id="JBBYXI010000001">
    <property type="protein sequence ID" value="MEN3929590.1"/>
    <property type="molecule type" value="Genomic_DNA"/>
</dbReference>
<evidence type="ECO:0000256" key="1">
    <source>
        <dbReference type="ARBA" id="ARBA00008950"/>
    </source>
</evidence>
<dbReference type="RefSeq" id="WP_346335588.1">
    <property type="nucleotide sequence ID" value="NZ_JBBYXI010000001.1"/>
</dbReference>
<feature type="domain" description="Calcineurin-like phosphoesterase" evidence="2">
    <location>
        <begin position="1"/>
        <end position="199"/>
    </location>
</feature>
<accession>A0ABV0BFX4</accession>
<dbReference type="Gene3D" id="3.60.21.10">
    <property type="match status" value="1"/>
</dbReference>
<dbReference type="PANTHER" id="PTHR42850">
    <property type="entry name" value="METALLOPHOSPHOESTERASE"/>
    <property type="match status" value="1"/>
</dbReference>
<dbReference type="InterPro" id="IPR029052">
    <property type="entry name" value="Metallo-depent_PP-like"/>
</dbReference>
<proteinExistence type="inferred from homology"/>
<dbReference type="InterPro" id="IPR024654">
    <property type="entry name" value="Calcineurin-like_PHP_lpxH"/>
</dbReference>
<dbReference type="PANTHER" id="PTHR42850:SF2">
    <property type="entry name" value="BLL5683 PROTEIN"/>
    <property type="match status" value="1"/>
</dbReference>
<evidence type="ECO:0000313" key="3">
    <source>
        <dbReference type="EMBL" id="MEN3929590.1"/>
    </source>
</evidence>
<protein>
    <submittedName>
        <fullName evidence="3">Metallophosphoesterase family protein</fullName>
    </submittedName>
</protein>
<keyword evidence="4" id="KW-1185">Reference proteome</keyword>
<dbReference type="CDD" id="cd00838">
    <property type="entry name" value="MPP_superfamily"/>
    <property type="match status" value="1"/>
</dbReference>
<comment type="similarity">
    <text evidence="1">Belongs to the metallophosphoesterase superfamily. YfcE family.</text>
</comment>
<organism evidence="3 4">
    <name type="scientific">Hohaiivirga grylli</name>
    <dbReference type="NCBI Taxonomy" id="3133970"/>
    <lineage>
        <taxon>Bacteria</taxon>
        <taxon>Pseudomonadati</taxon>
        <taxon>Pseudomonadota</taxon>
        <taxon>Alphaproteobacteria</taxon>
        <taxon>Hyphomicrobiales</taxon>
        <taxon>Methylobacteriaceae</taxon>
        <taxon>Hohaiivirga</taxon>
    </lineage>
</organism>
<gene>
    <name evidence="3" type="ORF">WJT86_00775</name>
</gene>
<comment type="caution">
    <text evidence="3">The sequence shown here is derived from an EMBL/GenBank/DDBJ whole genome shotgun (WGS) entry which is preliminary data.</text>
</comment>
<dbReference type="PIRSF" id="PIRSF000883">
    <property type="entry name" value="Pesterase_MJ0912"/>
    <property type="match status" value="1"/>
</dbReference>